<accession>A0ABQ9W7T4</accession>
<protein>
    <submittedName>
        <fullName evidence="1">Uncharacterized protein</fullName>
    </submittedName>
</protein>
<comment type="caution">
    <text evidence="1">The sequence shown here is derived from an EMBL/GenBank/DDBJ whole genome shotgun (WGS) entry which is preliminary data.</text>
</comment>
<dbReference type="EMBL" id="JASSZA010000002">
    <property type="protein sequence ID" value="KAK2117686.1"/>
    <property type="molecule type" value="Genomic_DNA"/>
</dbReference>
<evidence type="ECO:0000313" key="2">
    <source>
        <dbReference type="Proteomes" id="UP001266305"/>
    </source>
</evidence>
<sequence>MLLGRAFKLWNDDPECVGTVAATSTACSDEEVRLRHCGSLQRDAPLSRTEIHNLLEGLMEGLNGKAIKPCRPMTNNAGRLFHYRITVSPPTNFLVSF</sequence>
<dbReference type="PROSITE" id="PS51257">
    <property type="entry name" value="PROKAR_LIPOPROTEIN"/>
    <property type="match status" value="1"/>
</dbReference>
<dbReference type="Proteomes" id="UP001266305">
    <property type="component" value="Unassembled WGS sequence"/>
</dbReference>
<keyword evidence="2" id="KW-1185">Reference proteome</keyword>
<organism evidence="1 2">
    <name type="scientific">Saguinus oedipus</name>
    <name type="common">Cotton-top tamarin</name>
    <name type="synonym">Oedipomidas oedipus</name>
    <dbReference type="NCBI Taxonomy" id="9490"/>
    <lineage>
        <taxon>Eukaryota</taxon>
        <taxon>Metazoa</taxon>
        <taxon>Chordata</taxon>
        <taxon>Craniata</taxon>
        <taxon>Vertebrata</taxon>
        <taxon>Euteleostomi</taxon>
        <taxon>Mammalia</taxon>
        <taxon>Eutheria</taxon>
        <taxon>Euarchontoglires</taxon>
        <taxon>Primates</taxon>
        <taxon>Haplorrhini</taxon>
        <taxon>Platyrrhini</taxon>
        <taxon>Cebidae</taxon>
        <taxon>Callitrichinae</taxon>
        <taxon>Saguinus</taxon>
    </lineage>
</organism>
<gene>
    <name evidence="1" type="ORF">P7K49_004573</name>
</gene>
<proteinExistence type="predicted"/>
<evidence type="ECO:0000313" key="1">
    <source>
        <dbReference type="EMBL" id="KAK2117686.1"/>
    </source>
</evidence>
<reference evidence="1 2" key="1">
    <citation type="submission" date="2023-05" db="EMBL/GenBank/DDBJ databases">
        <title>B98-5 Cell Line De Novo Hybrid Assembly: An Optical Mapping Approach.</title>
        <authorList>
            <person name="Kananen K."/>
            <person name="Auerbach J.A."/>
            <person name="Kautto E."/>
            <person name="Blachly J.S."/>
        </authorList>
    </citation>
    <scope>NUCLEOTIDE SEQUENCE [LARGE SCALE GENOMIC DNA]</scope>
    <source>
        <strain evidence="1">B95-8</strain>
        <tissue evidence="1">Cell line</tissue>
    </source>
</reference>
<name>A0ABQ9W7T4_SAGOE</name>